<evidence type="ECO:0000256" key="1">
    <source>
        <dbReference type="SAM" id="Phobius"/>
    </source>
</evidence>
<keyword evidence="1" id="KW-0812">Transmembrane</keyword>
<dbReference type="KEGG" id="ppec:H9W90_09470"/>
<proteinExistence type="predicted"/>
<feature type="transmembrane region" description="Helical" evidence="1">
    <location>
        <begin position="263"/>
        <end position="285"/>
    </location>
</feature>
<accession>A0A7G9LEP7</accession>
<feature type="transmembrane region" description="Helical" evidence="1">
    <location>
        <begin position="326"/>
        <end position="345"/>
    </location>
</feature>
<dbReference type="InterPro" id="IPR022134">
    <property type="entry name" value="DUF3667"/>
</dbReference>
<evidence type="ECO:0000313" key="3">
    <source>
        <dbReference type="Proteomes" id="UP000515808"/>
    </source>
</evidence>
<evidence type="ECO:0000313" key="2">
    <source>
        <dbReference type="EMBL" id="QNM87096.1"/>
    </source>
</evidence>
<dbReference type="EMBL" id="CP060695">
    <property type="protein sequence ID" value="QNM87096.1"/>
    <property type="molecule type" value="Genomic_DNA"/>
</dbReference>
<keyword evidence="3" id="KW-1185">Reference proteome</keyword>
<feature type="transmembrane region" description="Helical" evidence="1">
    <location>
        <begin position="357"/>
        <end position="381"/>
    </location>
</feature>
<gene>
    <name evidence="2" type="ORF">H9W90_09470</name>
</gene>
<feature type="transmembrane region" description="Helical" evidence="1">
    <location>
        <begin position="94"/>
        <end position="111"/>
    </location>
</feature>
<keyword evidence="1" id="KW-0472">Membrane</keyword>
<protein>
    <submittedName>
        <fullName evidence="2">DUF3667 domain-containing protein</fullName>
    </submittedName>
</protein>
<sequence length="382" mass="44735">MKLTKSKKNLVKIKDPECLNCGHPFNGQEKFCPDCGQANKGNKITFKSFIHEIFNGLFNFDAKFWKTIIPLLINPGTVSKNYVEGRRQRYSNPFRFYLTVSIIFFLIVGVSNTKEKYKDLTQESKADIADVLKKETSKEKEVISDKKIDSIKNKMDEKLKNSFIPIPEETRKKILEEIEKDARDSTKTVDIDKSGDINLSFGGDTRLDDFIKYQKKYPDSKIDVALDSLNYDKNFTNRFLYTRAKVANSLVKKDNREQFLSQILSYGSVALFIFLPLFTLFLKLFYIRRKYTYVDHLIFVFHIQTVFFMLFSIFFLLEIFGVNPELWIFTVLFLLYLIIAMKKFYQQGYFKTFFKFILLNVSYSIVALVGIIFLLLVSFALF</sequence>
<reference evidence="2 3" key="1">
    <citation type="submission" date="2020-08" db="EMBL/GenBank/DDBJ databases">
        <title>Polaribacter sp. L12M9 isolated from gut of the Korean scallop.</title>
        <authorList>
            <person name="Jeong Y.S."/>
        </authorList>
    </citation>
    <scope>NUCLEOTIDE SEQUENCE [LARGE SCALE GENOMIC DNA]</scope>
    <source>
        <strain evidence="2 3">L12M9</strain>
    </source>
</reference>
<dbReference type="AlphaFoldDB" id="A0A7G9LEP7"/>
<dbReference type="Pfam" id="PF12412">
    <property type="entry name" value="DUF3667"/>
    <property type="match status" value="1"/>
</dbReference>
<feature type="transmembrane region" description="Helical" evidence="1">
    <location>
        <begin position="297"/>
        <end position="320"/>
    </location>
</feature>
<name>A0A7G9LEP7_9FLAO</name>
<dbReference type="Proteomes" id="UP000515808">
    <property type="component" value="Chromosome"/>
</dbReference>
<organism evidence="2 3">
    <name type="scientific">Polaribacter pectinis</name>
    <dbReference type="NCBI Taxonomy" id="2738844"/>
    <lineage>
        <taxon>Bacteria</taxon>
        <taxon>Pseudomonadati</taxon>
        <taxon>Bacteroidota</taxon>
        <taxon>Flavobacteriia</taxon>
        <taxon>Flavobacteriales</taxon>
        <taxon>Flavobacteriaceae</taxon>
    </lineage>
</organism>
<keyword evidence="1" id="KW-1133">Transmembrane helix</keyword>